<dbReference type="Pfam" id="PF12937">
    <property type="entry name" value="F-box-like"/>
    <property type="match status" value="1"/>
</dbReference>
<proteinExistence type="predicted"/>
<dbReference type="InterPro" id="IPR036047">
    <property type="entry name" value="F-box-like_dom_sf"/>
</dbReference>
<dbReference type="KEGG" id="lak:106156208"/>
<keyword evidence="3" id="KW-1185">Reference proteome</keyword>
<accession>A0A1S3HL06</accession>
<feature type="domain" description="F-box" evidence="2">
    <location>
        <begin position="44"/>
        <end position="91"/>
    </location>
</feature>
<dbReference type="Gene3D" id="1.20.1280.50">
    <property type="match status" value="1"/>
</dbReference>
<dbReference type="SUPFAM" id="SSF81383">
    <property type="entry name" value="F-box domain"/>
    <property type="match status" value="1"/>
</dbReference>
<feature type="region of interest" description="Disordered" evidence="1">
    <location>
        <begin position="1"/>
        <end position="44"/>
    </location>
</feature>
<feature type="compositionally biased region" description="Low complexity" evidence="1">
    <location>
        <begin position="1"/>
        <end position="13"/>
    </location>
</feature>
<dbReference type="RefSeq" id="XP_013386788.1">
    <property type="nucleotide sequence ID" value="XM_013531334.1"/>
</dbReference>
<evidence type="ECO:0000256" key="1">
    <source>
        <dbReference type="SAM" id="MobiDB-lite"/>
    </source>
</evidence>
<name>A0A1S3HL06_LINAN</name>
<gene>
    <name evidence="4" type="primary">LOC106156208</name>
</gene>
<evidence type="ECO:0000259" key="2">
    <source>
        <dbReference type="PROSITE" id="PS50181"/>
    </source>
</evidence>
<evidence type="ECO:0000313" key="4">
    <source>
        <dbReference type="RefSeq" id="XP_013386788.1"/>
    </source>
</evidence>
<dbReference type="GeneID" id="106156208"/>
<feature type="compositionally biased region" description="Polar residues" evidence="1">
    <location>
        <begin position="31"/>
        <end position="41"/>
    </location>
</feature>
<sequence>MSQSQQTSQSQSSLTRPEKRPKLDERGNVGMEQSKSTSTEGESPLPDYNLPCHILEEIVLKLSDLKDVLRCLRVCKTWSRILNRVSFWKRYVQSHYDLEAADDPSSDEVLANWQGDRFFIYFVEEGNPEYYVFKPFPVLLKCGIIVGSGFKLPDGDTGQHFATLTIAVDKLLTLKKKSAKFECNVMAYGNEGDGPHAIWLMPWNDSGMPSGKEVFIQEKS</sequence>
<organism evidence="3 4">
    <name type="scientific">Lingula anatina</name>
    <name type="common">Brachiopod</name>
    <name type="synonym">Lingula unguis</name>
    <dbReference type="NCBI Taxonomy" id="7574"/>
    <lineage>
        <taxon>Eukaryota</taxon>
        <taxon>Metazoa</taxon>
        <taxon>Spiralia</taxon>
        <taxon>Lophotrochozoa</taxon>
        <taxon>Brachiopoda</taxon>
        <taxon>Linguliformea</taxon>
        <taxon>Lingulata</taxon>
        <taxon>Lingulida</taxon>
        <taxon>Linguloidea</taxon>
        <taxon>Lingulidae</taxon>
        <taxon>Lingula</taxon>
    </lineage>
</organism>
<dbReference type="AlphaFoldDB" id="A0A1S3HL06"/>
<protein>
    <submittedName>
        <fullName evidence="4">Uncharacterized protein LOC106156208</fullName>
    </submittedName>
</protein>
<dbReference type="InterPro" id="IPR001810">
    <property type="entry name" value="F-box_dom"/>
</dbReference>
<dbReference type="OrthoDB" id="5982475at2759"/>
<dbReference type="Proteomes" id="UP000085678">
    <property type="component" value="Unplaced"/>
</dbReference>
<dbReference type="PROSITE" id="PS50181">
    <property type="entry name" value="FBOX"/>
    <property type="match status" value="1"/>
</dbReference>
<dbReference type="SMART" id="SM00256">
    <property type="entry name" value="FBOX"/>
    <property type="match status" value="1"/>
</dbReference>
<evidence type="ECO:0000313" key="3">
    <source>
        <dbReference type="Proteomes" id="UP000085678"/>
    </source>
</evidence>
<feature type="compositionally biased region" description="Basic and acidic residues" evidence="1">
    <location>
        <begin position="16"/>
        <end position="27"/>
    </location>
</feature>
<reference evidence="4" key="1">
    <citation type="submission" date="2025-08" db="UniProtKB">
        <authorList>
            <consortium name="RefSeq"/>
        </authorList>
    </citation>
    <scope>IDENTIFICATION</scope>
    <source>
        <tissue evidence="4">Gonads</tissue>
    </source>
</reference>
<dbReference type="InParanoid" id="A0A1S3HL06"/>